<organism evidence="11">
    <name type="scientific">Ignisphaera aggregans</name>
    <dbReference type="NCBI Taxonomy" id="334771"/>
    <lineage>
        <taxon>Archaea</taxon>
        <taxon>Thermoproteota</taxon>
        <taxon>Thermoprotei</taxon>
        <taxon>Desulfurococcales</taxon>
        <taxon>Desulfurococcaceae</taxon>
        <taxon>Ignisphaera</taxon>
    </lineage>
</organism>
<dbReference type="GO" id="GO:0005524">
    <property type="term" value="F:ATP binding"/>
    <property type="evidence" value="ECO:0007669"/>
    <property type="project" value="UniProtKB-KW"/>
</dbReference>
<proteinExistence type="inferred from homology"/>
<reference evidence="11" key="1">
    <citation type="journal article" date="2020" name="mSystems">
        <title>Genome- and Community-Level Interaction Insights into Carbon Utilization and Element Cycling Functions of Hydrothermarchaeota in Hydrothermal Sediment.</title>
        <authorList>
            <person name="Zhou Z."/>
            <person name="Liu Y."/>
            <person name="Xu W."/>
            <person name="Pan J."/>
            <person name="Luo Z.H."/>
            <person name="Li M."/>
        </authorList>
    </citation>
    <scope>NUCLEOTIDE SEQUENCE [LARGE SCALE GENOMIC DNA]</scope>
    <source>
        <strain evidence="11">SpSt-16</strain>
    </source>
</reference>
<dbReference type="Pfam" id="PF13793">
    <property type="entry name" value="Pribosyltran_N"/>
    <property type="match status" value="1"/>
</dbReference>
<dbReference type="GO" id="GO:0006015">
    <property type="term" value="P:5-phosphoribose 1-diphosphate biosynthetic process"/>
    <property type="evidence" value="ECO:0007669"/>
    <property type="project" value="TreeGrafter"/>
</dbReference>
<evidence type="ECO:0000256" key="5">
    <source>
        <dbReference type="ARBA" id="ARBA00022777"/>
    </source>
</evidence>
<dbReference type="EMBL" id="DSGT01000002">
    <property type="protein sequence ID" value="HEW52684.1"/>
    <property type="molecule type" value="Genomic_DNA"/>
</dbReference>
<evidence type="ECO:0000256" key="7">
    <source>
        <dbReference type="ARBA" id="ARBA00049535"/>
    </source>
</evidence>
<dbReference type="CDD" id="cd06223">
    <property type="entry name" value="PRTases_typeI"/>
    <property type="match status" value="1"/>
</dbReference>
<dbReference type="InterPro" id="IPR005946">
    <property type="entry name" value="Rib-P_diPkinase"/>
</dbReference>
<dbReference type="GO" id="GO:0006164">
    <property type="term" value="P:purine nucleotide biosynthetic process"/>
    <property type="evidence" value="ECO:0007669"/>
    <property type="project" value="TreeGrafter"/>
</dbReference>
<dbReference type="GO" id="GO:0004749">
    <property type="term" value="F:ribose phosphate diphosphokinase activity"/>
    <property type="evidence" value="ECO:0007669"/>
    <property type="project" value="UniProtKB-EC"/>
</dbReference>
<comment type="catalytic activity">
    <reaction evidence="7">
        <text>D-ribose 5-phosphate + ATP = 5-phospho-alpha-D-ribose 1-diphosphate + AMP + H(+)</text>
        <dbReference type="Rhea" id="RHEA:15609"/>
        <dbReference type="ChEBI" id="CHEBI:15378"/>
        <dbReference type="ChEBI" id="CHEBI:30616"/>
        <dbReference type="ChEBI" id="CHEBI:58017"/>
        <dbReference type="ChEBI" id="CHEBI:78346"/>
        <dbReference type="ChEBI" id="CHEBI:456215"/>
        <dbReference type="EC" id="2.7.6.1"/>
    </reaction>
</comment>
<dbReference type="InterPro" id="IPR000836">
    <property type="entry name" value="PRTase_dom"/>
</dbReference>
<sequence>MIVCLSGTPKSMLEGLARECHRKVYTPFRKIFPDGEQYVRFDYEDTLDGVYIVQSMFPDQDKKVVELYLSLEALLGLGARIDGLVLLYTAYARQDKRFIRGEPISVKAIYQGLKLLGVSKIITIDVHSLQPFIDMGFNVINILPHGYMIARAGLKIDMVLAPDKGAIARAEKAAKMIGVPYDHLDKFRDRVTGEISIDAKALDVKGKNIVIVDDIISTGKTVAKSAELLYKAGAERVYVAVSHALVSNETVDILSKAGIAKMLIANTIEQKISLPNWIEVVDISRKLCEVL</sequence>
<dbReference type="InterPro" id="IPR029099">
    <property type="entry name" value="Pribosyltran_N"/>
</dbReference>
<dbReference type="Pfam" id="PF00156">
    <property type="entry name" value="Pribosyltran"/>
    <property type="match status" value="1"/>
</dbReference>
<dbReference type="EC" id="2.7.6.1" evidence="1"/>
<protein>
    <recommendedName>
        <fullName evidence="1">ribose-phosphate diphosphokinase</fullName>
        <ecNumber evidence="1">2.7.6.1</ecNumber>
    </recommendedName>
</protein>
<comment type="similarity">
    <text evidence="8">Belongs to the ribose-phosphate pyrophosphokinase family.</text>
</comment>
<keyword evidence="2" id="KW-0808">Transferase</keyword>
<dbReference type="AlphaFoldDB" id="A0A7C2ZPL3"/>
<dbReference type="GO" id="GO:0016301">
    <property type="term" value="F:kinase activity"/>
    <property type="evidence" value="ECO:0007669"/>
    <property type="project" value="UniProtKB-KW"/>
</dbReference>
<accession>A0A7C2ZPL3</accession>
<dbReference type="PANTHER" id="PTHR10210:SF32">
    <property type="entry name" value="RIBOSE-PHOSPHATE PYROPHOSPHOKINASE 2"/>
    <property type="match status" value="1"/>
</dbReference>
<evidence type="ECO:0000256" key="4">
    <source>
        <dbReference type="ARBA" id="ARBA00022741"/>
    </source>
</evidence>
<keyword evidence="3 8" id="KW-0545">Nucleotide biosynthesis</keyword>
<feature type="domain" description="Phosphoribosyltransferase" evidence="9">
    <location>
        <begin position="152"/>
        <end position="244"/>
    </location>
</feature>
<evidence type="ECO:0000256" key="1">
    <source>
        <dbReference type="ARBA" id="ARBA00013247"/>
    </source>
</evidence>
<comment type="caution">
    <text evidence="11">The sequence shown here is derived from an EMBL/GenBank/DDBJ whole genome shotgun (WGS) entry which is preliminary data.</text>
</comment>
<evidence type="ECO:0000256" key="3">
    <source>
        <dbReference type="ARBA" id="ARBA00022727"/>
    </source>
</evidence>
<dbReference type="Gene3D" id="3.40.50.2020">
    <property type="match status" value="2"/>
</dbReference>
<dbReference type="SUPFAM" id="SSF53271">
    <property type="entry name" value="PRTase-like"/>
    <property type="match status" value="1"/>
</dbReference>
<keyword evidence="4" id="KW-0547">Nucleotide-binding</keyword>
<gene>
    <name evidence="11" type="ORF">ENO77_00650</name>
</gene>
<evidence type="ECO:0000259" key="9">
    <source>
        <dbReference type="Pfam" id="PF00156"/>
    </source>
</evidence>
<dbReference type="NCBIfam" id="TIGR01251">
    <property type="entry name" value="ribP_PPkin"/>
    <property type="match status" value="1"/>
</dbReference>
<keyword evidence="5 11" id="KW-0418">Kinase</keyword>
<evidence type="ECO:0000259" key="10">
    <source>
        <dbReference type="Pfam" id="PF13793"/>
    </source>
</evidence>
<evidence type="ECO:0000256" key="8">
    <source>
        <dbReference type="RuleBase" id="RU004324"/>
    </source>
</evidence>
<evidence type="ECO:0000256" key="6">
    <source>
        <dbReference type="ARBA" id="ARBA00022840"/>
    </source>
</evidence>
<dbReference type="SMART" id="SM01400">
    <property type="entry name" value="Pribosyltran_N"/>
    <property type="match status" value="1"/>
</dbReference>
<dbReference type="InterPro" id="IPR029057">
    <property type="entry name" value="PRTase-like"/>
</dbReference>
<dbReference type="GO" id="GO:0005737">
    <property type="term" value="C:cytoplasm"/>
    <property type="evidence" value="ECO:0007669"/>
    <property type="project" value="TreeGrafter"/>
</dbReference>
<dbReference type="GO" id="GO:0002189">
    <property type="term" value="C:ribose phosphate diphosphokinase complex"/>
    <property type="evidence" value="ECO:0007669"/>
    <property type="project" value="TreeGrafter"/>
</dbReference>
<evidence type="ECO:0000256" key="2">
    <source>
        <dbReference type="ARBA" id="ARBA00022679"/>
    </source>
</evidence>
<name>A0A7C2ZPL3_9CREN</name>
<dbReference type="PANTHER" id="PTHR10210">
    <property type="entry name" value="RIBOSE-PHOSPHATE DIPHOSPHOKINASE FAMILY MEMBER"/>
    <property type="match status" value="1"/>
</dbReference>
<keyword evidence="6" id="KW-0067">ATP-binding</keyword>
<feature type="domain" description="Ribose-phosphate pyrophosphokinase N-terminal" evidence="10">
    <location>
        <begin position="12"/>
        <end position="117"/>
    </location>
</feature>
<evidence type="ECO:0000313" key="11">
    <source>
        <dbReference type="EMBL" id="HEW52684.1"/>
    </source>
</evidence>
<dbReference type="GO" id="GO:0000287">
    <property type="term" value="F:magnesium ion binding"/>
    <property type="evidence" value="ECO:0007669"/>
    <property type="project" value="InterPro"/>
</dbReference>